<reference evidence="8 9" key="1">
    <citation type="submission" date="2017-03" db="EMBL/GenBank/DDBJ databases">
        <title>Genomes of endolithic fungi from Antarctica.</title>
        <authorList>
            <person name="Coleine C."/>
            <person name="Masonjones S."/>
            <person name="Stajich J.E."/>
        </authorList>
    </citation>
    <scope>NUCLEOTIDE SEQUENCE [LARGE SCALE GENOMIC DNA]</scope>
    <source>
        <strain evidence="8 9">CCFEE 6314</strain>
    </source>
</reference>
<feature type="compositionally biased region" description="Basic and acidic residues" evidence="6">
    <location>
        <begin position="1"/>
        <end position="10"/>
    </location>
</feature>
<keyword evidence="5" id="KW-0539">Nucleus</keyword>
<dbReference type="Pfam" id="PF04082">
    <property type="entry name" value="Fungal_trans"/>
    <property type="match status" value="1"/>
</dbReference>
<name>A0A438N348_EXOME</name>
<dbReference type="SUPFAM" id="SSF57701">
    <property type="entry name" value="Zn2/Cys6 DNA-binding domain"/>
    <property type="match status" value="1"/>
</dbReference>
<accession>A0A438N348</accession>
<dbReference type="CDD" id="cd00067">
    <property type="entry name" value="GAL4"/>
    <property type="match status" value="1"/>
</dbReference>
<sequence length="686" mass="75909">MSTKSVKETTFKPMNSKPRSKPPSLLACIPCRKSHVKCDGQKPLCSRCQSRQSSCFWVDSNRGYRHHRKPVPSVNALIRSQESVNTNTTTATAPAETTPVKPPFPPPDVDIFEQEQSDLNEAVQARQLTYEEIFQHDNNDLFLASLSLNPQEFDLPPIDDQQGLNEPPTTNAPWTSTVVQPNLDNLLDSNTENDLVGLFYRYFHRAHPFLAPWKLYNQDASVLPAPLLAVVLYVASHYTSAANTAALDVTAKTILNPEVLEDGYKVQGLALYALVKYARAEQETGSIALDMAVELALRLGMNRECYAMANGQIHPIMHETWRRTWWSLFAIEGIVTAIGGQSHPFRTYSIASDVALPGPDDDYDNLVYPPIGPLYTLSNVQERMFMDPVVPFSSFAYVVEAAYNLGAVLALPRNSDSYSYNRTADNTRRIEKTEISIDAQVEAIDAKLASFQLSLPPDKRDPLHEDTTIDQTLLWAHLIINWAGILLHRPRSSLTFMRSHYRTICTRDDGGRDAVGIPVLEYTSHTAKALRAAHAVVNLASLQPCMASCTPTLMCGLTAAATVHLPAYAIVHCPDQAVAIKERLQLGIAALASFGDFWPRATIARSQIARFAHDILTKPTLFVDSTGPGPMPVVSVEAVQPMGCDASFDNDRWMENLIQAELAGIYDDDGSDDGLDENSYLYVNTA</sequence>
<organism evidence="8 9">
    <name type="scientific">Exophiala mesophila</name>
    <name type="common">Black yeast-like fungus</name>
    <dbReference type="NCBI Taxonomy" id="212818"/>
    <lineage>
        <taxon>Eukaryota</taxon>
        <taxon>Fungi</taxon>
        <taxon>Dikarya</taxon>
        <taxon>Ascomycota</taxon>
        <taxon>Pezizomycotina</taxon>
        <taxon>Eurotiomycetes</taxon>
        <taxon>Chaetothyriomycetidae</taxon>
        <taxon>Chaetothyriales</taxon>
        <taxon>Herpotrichiellaceae</taxon>
        <taxon>Exophiala</taxon>
    </lineage>
</organism>
<feature type="region of interest" description="Disordered" evidence="6">
    <location>
        <begin position="79"/>
        <end position="107"/>
    </location>
</feature>
<evidence type="ECO:0000256" key="5">
    <source>
        <dbReference type="ARBA" id="ARBA00023242"/>
    </source>
</evidence>
<evidence type="ECO:0000259" key="7">
    <source>
        <dbReference type="PROSITE" id="PS50048"/>
    </source>
</evidence>
<dbReference type="EMBL" id="NAJM01000025">
    <property type="protein sequence ID" value="RVX70097.1"/>
    <property type="molecule type" value="Genomic_DNA"/>
</dbReference>
<keyword evidence="2" id="KW-0805">Transcription regulation</keyword>
<feature type="domain" description="Zn(2)-C6 fungal-type" evidence="7">
    <location>
        <begin position="27"/>
        <end position="57"/>
    </location>
</feature>
<dbReference type="PANTHER" id="PTHR47431:SF1">
    <property type="entry name" value="ZN(II)2CYS6 TRANSCRIPTION FACTOR (EUROFUNG)"/>
    <property type="match status" value="1"/>
</dbReference>
<feature type="region of interest" description="Disordered" evidence="6">
    <location>
        <begin position="1"/>
        <end position="23"/>
    </location>
</feature>
<dbReference type="InterPro" id="IPR001138">
    <property type="entry name" value="Zn2Cys6_DnaBD"/>
</dbReference>
<gene>
    <name evidence="8" type="ORF">B0A52_06269</name>
</gene>
<dbReference type="PROSITE" id="PS00463">
    <property type="entry name" value="ZN2_CY6_FUNGAL_1"/>
    <property type="match status" value="1"/>
</dbReference>
<dbReference type="GO" id="GO:0000981">
    <property type="term" value="F:DNA-binding transcription factor activity, RNA polymerase II-specific"/>
    <property type="evidence" value="ECO:0007669"/>
    <property type="project" value="InterPro"/>
</dbReference>
<feature type="compositionally biased region" description="Low complexity" evidence="6">
    <location>
        <begin position="85"/>
        <end position="99"/>
    </location>
</feature>
<dbReference type="Gene3D" id="4.10.240.10">
    <property type="entry name" value="Zn(2)-C6 fungal-type DNA-binding domain"/>
    <property type="match status" value="1"/>
</dbReference>
<dbReference type="OrthoDB" id="2399539at2759"/>
<dbReference type="GO" id="GO:0006351">
    <property type="term" value="P:DNA-templated transcription"/>
    <property type="evidence" value="ECO:0007669"/>
    <property type="project" value="InterPro"/>
</dbReference>
<keyword evidence="4" id="KW-0804">Transcription</keyword>
<comment type="caution">
    <text evidence="8">The sequence shown here is derived from an EMBL/GenBank/DDBJ whole genome shotgun (WGS) entry which is preliminary data.</text>
</comment>
<protein>
    <recommendedName>
        <fullName evidence="7">Zn(2)-C6 fungal-type domain-containing protein</fullName>
    </recommendedName>
</protein>
<evidence type="ECO:0000256" key="2">
    <source>
        <dbReference type="ARBA" id="ARBA00023015"/>
    </source>
</evidence>
<evidence type="ECO:0000256" key="3">
    <source>
        <dbReference type="ARBA" id="ARBA00023125"/>
    </source>
</evidence>
<dbReference type="AlphaFoldDB" id="A0A438N348"/>
<keyword evidence="1" id="KW-0479">Metal-binding</keyword>
<dbReference type="GO" id="GO:0008270">
    <property type="term" value="F:zinc ion binding"/>
    <property type="evidence" value="ECO:0007669"/>
    <property type="project" value="InterPro"/>
</dbReference>
<dbReference type="GO" id="GO:0003677">
    <property type="term" value="F:DNA binding"/>
    <property type="evidence" value="ECO:0007669"/>
    <property type="project" value="UniProtKB-KW"/>
</dbReference>
<dbReference type="CDD" id="cd12148">
    <property type="entry name" value="fungal_TF_MHR"/>
    <property type="match status" value="1"/>
</dbReference>
<dbReference type="PANTHER" id="PTHR47431">
    <property type="entry name" value="ZN(II)2CYS6 TRANSCRIPTION FACTOR (EUROFUNG)-RELATED"/>
    <property type="match status" value="1"/>
</dbReference>
<evidence type="ECO:0000313" key="8">
    <source>
        <dbReference type="EMBL" id="RVX70097.1"/>
    </source>
</evidence>
<evidence type="ECO:0000256" key="4">
    <source>
        <dbReference type="ARBA" id="ARBA00023163"/>
    </source>
</evidence>
<dbReference type="Pfam" id="PF00172">
    <property type="entry name" value="Zn_clus"/>
    <property type="match status" value="1"/>
</dbReference>
<dbReference type="InterPro" id="IPR007219">
    <property type="entry name" value="XnlR_reg_dom"/>
</dbReference>
<evidence type="ECO:0000313" key="9">
    <source>
        <dbReference type="Proteomes" id="UP000288859"/>
    </source>
</evidence>
<proteinExistence type="predicted"/>
<dbReference type="Proteomes" id="UP000288859">
    <property type="component" value="Unassembled WGS sequence"/>
</dbReference>
<dbReference type="PROSITE" id="PS50048">
    <property type="entry name" value="ZN2_CY6_FUNGAL_2"/>
    <property type="match status" value="1"/>
</dbReference>
<dbReference type="VEuPathDB" id="FungiDB:PV10_08864"/>
<evidence type="ECO:0000256" key="1">
    <source>
        <dbReference type="ARBA" id="ARBA00022723"/>
    </source>
</evidence>
<dbReference type="SMART" id="SM00066">
    <property type="entry name" value="GAL4"/>
    <property type="match status" value="1"/>
</dbReference>
<evidence type="ECO:0000256" key="6">
    <source>
        <dbReference type="SAM" id="MobiDB-lite"/>
    </source>
</evidence>
<dbReference type="InterPro" id="IPR036864">
    <property type="entry name" value="Zn2-C6_fun-type_DNA-bd_sf"/>
</dbReference>
<keyword evidence="3" id="KW-0238">DNA-binding</keyword>